<name>A0A9E7C2Q5_9ACTN</name>
<dbReference type="InterPro" id="IPR001173">
    <property type="entry name" value="Glyco_trans_2-like"/>
</dbReference>
<gene>
    <name evidence="2" type="ORF">DSM104329_04308</name>
</gene>
<sequence length="241" mass="26401">MRLDIVIPAHNEEHRIDRMLTAYRAGCPHPGTRFHVALDHCTDGTAEIVRGHQRADRRIELHEYPKLGKGGVIAETFRRSDADLVGFVDADGATPPAELLRLADVAGRADGAIASRHHPASVLPASRPLSRRLTSAGFAFGVRRLLGLPYRDTQCGAKVLRGDVARDIVAHTTSQDLLFDVDLLVTARDLGHRVVEVPTVWVDQEGSRVDPVADTRRMGASLLRLWAASLRRRVREVAGAA</sequence>
<dbReference type="PANTHER" id="PTHR10859:SF91">
    <property type="entry name" value="DOLICHYL-PHOSPHATE BETA-GLUCOSYLTRANSFERASE"/>
    <property type="match status" value="1"/>
</dbReference>
<protein>
    <submittedName>
        <fullName evidence="2">Undecaprenyl-phosphate mannosyltransferase</fullName>
        <ecNumber evidence="2">2.4.1.54</ecNumber>
    </submittedName>
</protein>
<keyword evidence="2" id="KW-0328">Glycosyltransferase</keyword>
<accession>A0A9E7C2Q5</accession>
<reference evidence="2" key="1">
    <citation type="journal article" date="2022" name="Int. J. Syst. Evol. Microbiol.">
        <title>Pseudomonas aegrilactucae sp. nov. and Pseudomonas morbosilactucae sp. nov., pathogens causing bacterial rot of lettuce in Japan.</title>
        <authorList>
            <person name="Sawada H."/>
            <person name="Fujikawa T."/>
            <person name="Satou M."/>
        </authorList>
    </citation>
    <scope>NUCLEOTIDE SEQUENCE</scope>
    <source>
        <strain evidence="2">0166_1</strain>
    </source>
</reference>
<evidence type="ECO:0000313" key="3">
    <source>
        <dbReference type="Proteomes" id="UP001162834"/>
    </source>
</evidence>
<dbReference type="Proteomes" id="UP001162834">
    <property type="component" value="Chromosome"/>
</dbReference>
<dbReference type="Gene3D" id="3.90.550.10">
    <property type="entry name" value="Spore Coat Polysaccharide Biosynthesis Protein SpsA, Chain A"/>
    <property type="match status" value="1"/>
</dbReference>
<dbReference type="PANTHER" id="PTHR10859">
    <property type="entry name" value="GLYCOSYL TRANSFERASE"/>
    <property type="match status" value="1"/>
</dbReference>
<keyword evidence="3" id="KW-1185">Reference proteome</keyword>
<dbReference type="Pfam" id="PF00535">
    <property type="entry name" value="Glycos_transf_2"/>
    <property type="match status" value="1"/>
</dbReference>
<dbReference type="AlphaFoldDB" id="A0A9E7C2Q5"/>
<dbReference type="GO" id="GO:0047267">
    <property type="term" value="F:undecaprenyl-phosphate mannosyltransferase activity"/>
    <property type="evidence" value="ECO:0007669"/>
    <property type="project" value="UniProtKB-EC"/>
</dbReference>
<feature type="domain" description="Glycosyltransferase 2-like" evidence="1">
    <location>
        <begin position="5"/>
        <end position="165"/>
    </location>
</feature>
<dbReference type="RefSeq" id="WP_259311928.1">
    <property type="nucleotide sequence ID" value="NZ_CP087164.1"/>
</dbReference>
<dbReference type="EC" id="2.4.1.54" evidence="2"/>
<organism evidence="2 3">
    <name type="scientific">Capillimicrobium parvum</name>
    <dbReference type="NCBI Taxonomy" id="2884022"/>
    <lineage>
        <taxon>Bacteria</taxon>
        <taxon>Bacillati</taxon>
        <taxon>Actinomycetota</taxon>
        <taxon>Thermoleophilia</taxon>
        <taxon>Solirubrobacterales</taxon>
        <taxon>Capillimicrobiaceae</taxon>
        <taxon>Capillimicrobium</taxon>
    </lineage>
</organism>
<dbReference type="KEGG" id="sbae:DSM104329_04308"/>
<proteinExistence type="predicted"/>
<evidence type="ECO:0000259" key="1">
    <source>
        <dbReference type="Pfam" id="PF00535"/>
    </source>
</evidence>
<keyword evidence="2" id="KW-0808">Transferase</keyword>
<dbReference type="InterPro" id="IPR029044">
    <property type="entry name" value="Nucleotide-diphossugar_trans"/>
</dbReference>
<dbReference type="GO" id="GO:0006487">
    <property type="term" value="P:protein N-linked glycosylation"/>
    <property type="evidence" value="ECO:0007669"/>
    <property type="project" value="TreeGrafter"/>
</dbReference>
<dbReference type="EMBL" id="CP087164">
    <property type="protein sequence ID" value="UGS37887.1"/>
    <property type="molecule type" value="Genomic_DNA"/>
</dbReference>
<dbReference type="SUPFAM" id="SSF53448">
    <property type="entry name" value="Nucleotide-diphospho-sugar transferases"/>
    <property type="match status" value="1"/>
</dbReference>
<evidence type="ECO:0000313" key="2">
    <source>
        <dbReference type="EMBL" id="UGS37887.1"/>
    </source>
</evidence>